<dbReference type="PATRIC" id="fig|754476.3.peg.78"/>
<organism evidence="1 2">
    <name type="scientific">Methylophaga nitratireducenticrescens</name>
    <dbReference type="NCBI Taxonomy" id="754476"/>
    <lineage>
        <taxon>Bacteria</taxon>
        <taxon>Pseudomonadati</taxon>
        <taxon>Pseudomonadota</taxon>
        <taxon>Gammaproteobacteria</taxon>
        <taxon>Thiotrichales</taxon>
        <taxon>Piscirickettsiaceae</taxon>
        <taxon>Methylophaga</taxon>
    </lineage>
</organism>
<dbReference type="AlphaFoldDB" id="I1XEX1"/>
<dbReference type="STRING" id="754476.Q7A_79"/>
<evidence type="ECO:0000313" key="1">
    <source>
        <dbReference type="EMBL" id="AFI82940.1"/>
    </source>
</evidence>
<sequence>MKGVSLFSMNVARYEMTMYVEIRKLLSVYHQQFYLKSAAIGFR</sequence>
<dbReference type="HOGENOM" id="CLU_3235907_0_0_6"/>
<gene>
    <name evidence="1" type="ordered locus">Q7A_79</name>
</gene>
<protein>
    <submittedName>
        <fullName evidence="1">Uncharacterized protein</fullName>
    </submittedName>
</protein>
<evidence type="ECO:0000313" key="2">
    <source>
        <dbReference type="Proteomes" id="UP000009144"/>
    </source>
</evidence>
<reference evidence="1 2" key="2">
    <citation type="journal article" date="2013" name="Int. J. Syst. Evol. Microbiol.">
        <title>Methylophaga nitratireducenticrescens sp. nov. and Methylophaga frappieri sp. nov., isolated from the biofilm of the methanol-fed denitrification system treating the seawater at the Montreal Biodome.</title>
        <authorList>
            <person name="Villeneuve C."/>
            <person name="Martineau C."/>
            <person name="Mauffrey F."/>
            <person name="Villemur R."/>
        </authorList>
    </citation>
    <scope>NUCLEOTIDE SEQUENCE [LARGE SCALE GENOMIC DNA]</scope>
    <source>
        <strain evidence="1 2">JAM1</strain>
    </source>
</reference>
<name>I1XEX1_METNJ</name>
<dbReference type="Proteomes" id="UP000009144">
    <property type="component" value="Chromosome"/>
</dbReference>
<reference evidence="1 2" key="1">
    <citation type="journal article" date="2012" name="J. Bacteriol.">
        <title>Complete genome sequences of Methylophaga sp. strain JAM1 and Methylophaga sp. strain JAM7.</title>
        <authorList>
            <person name="Villeneuve C."/>
            <person name="Martineau C."/>
            <person name="Mauffrey F."/>
            <person name="Villemur R."/>
        </authorList>
    </citation>
    <scope>NUCLEOTIDE SEQUENCE [LARGE SCALE GENOMIC DNA]</scope>
    <source>
        <strain evidence="1 2">JAM1</strain>
    </source>
</reference>
<dbReference type="EMBL" id="CP003390">
    <property type="protein sequence ID" value="AFI82940.1"/>
    <property type="molecule type" value="Genomic_DNA"/>
</dbReference>
<keyword evidence="2" id="KW-1185">Reference proteome</keyword>
<accession>I1XEX1</accession>
<proteinExistence type="predicted"/>